<keyword evidence="2" id="KW-0067">ATP-binding</keyword>
<dbReference type="SUPFAM" id="SSF56112">
    <property type="entry name" value="Protein kinase-like (PK-like)"/>
    <property type="match status" value="1"/>
</dbReference>
<dbReference type="EMBL" id="MK500477">
    <property type="protein sequence ID" value="QBK90330.1"/>
    <property type="molecule type" value="Genomic_DNA"/>
</dbReference>
<dbReference type="GO" id="GO:0005524">
    <property type="term" value="F:ATP binding"/>
    <property type="evidence" value="ECO:0007669"/>
    <property type="project" value="UniProtKB-KW"/>
</dbReference>
<dbReference type="InterPro" id="IPR011009">
    <property type="entry name" value="Kinase-like_dom_sf"/>
</dbReference>
<dbReference type="InterPro" id="IPR050117">
    <property type="entry name" value="MAPK"/>
</dbReference>
<proteinExistence type="predicted"/>
<protein>
    <submittedName>
        <fullName evidence="4">Putative serine/threonine protein kinase</fullName>
    </submittedName>
</protein>
<dbReference type="Pfam" id="PF00069">
    <property type="entry name" value="Pkinase"/>
    <property type="match status" value="1"/>
</dbReference>
<keyword evidence="4" id="KW-0808">Transferase</keyword>
<sequence length="496" mass="57342">MIKDKRIGEGAYGIIYLAHNSSAETSDENLDLKLIQRLAVKRNLKDKAINFFGSIRELDLLVKLSGHPNIVLLKYVTCRNPFGSAIMSPILNRHLADDRLFFVFEKAKCDLLYIIKNRYLDHDHYRKILIDCLLGLEYMHAMGIIHRDIKPGNILWFDDEKTAKLCDFGLSEPYTKAVIQSKNPITCWYRPPGIILGDEYDYRADIYSLALTIMELYSGTPVLWGTQDEPEHLLKSILRTTLDEQTEVDKLSARSGVTCKFRTIIHGVSDPDLIDLFTGMSKLDANKRFTATEALNHRFCDPYRDHINETRKLVPTTLNEYILTPQPIIERTWMLNTVYTTFNNRQHLIWYSHRILFQAIDIFDRFLEYLVTVGTKIQTEETKYVGQYLTKRDTHIYTLVCLYISVKYFRVLATPISYNTIASADYADFQTLEKAEEFEQQLISVILNFKVYRATVFDVCRRIPNDTEVAALLTGFGKVGACRSKKPRQLLESLAH</sequence>
<dbReference type="GO" id="GO:0004674">
    <property type="term" value="F:protein serine/threonine kinase activity"/>
    <property type="evidence" value="ECO:0007669"/>
    <property type="project" value="UniProtKB-KW"/>
</dbReference>
<feature type="domain" description="Protein kinase" evidence="3">
    <location>
        <begin position="1"/>
        <end position="300"/>
    </location>
</feature>
<name>A0A481Z5I7_9VIRU</name>
<accession>A0A481Z5I7</accession>
<evidence type="ECO:0000259" key="3">
    <source>
        <dbReference type="PROSITE" id="PS50011"/>
    </source>
</evidence>
<dbReference type="Gene3D" id="3.30.200.20">
    <property type="entry name" value="Phosphorylase Kinase, domain 1"/>
    <property type="match status" value="1"/>
</dbReference>
<evidence type="ECO:0000313" key="4">
    <source>
        <dbReference type="EMBL" id="QBK90330.1"/>
    </source>
</evidence>
<evidence type="ECO:0000256" key="1">
    <source>
        <dbReference type="ARBA" id="ARBA00022741"/>
    </source>
</evidence>
<dbReference type="PANTHER" id="PTHR24055">
    <property type="entry name" value="MITOGEN-ACTIVATED PROTEIN KINASE"/>
    <property type="match status" value="1"/>
</dbReference>
<keyword evidence="1" id="KW-0547">Nucleotide-binding</keyword>
<dbReference type="Gene3D" id="1.10.510.10">
    <property type="entry name" value="Transferase(Phosphotransferase) domain 1"/>
    <property type="match status" value="1"/>
</dbReference>
<dbReference type="PROSITE" id="PS50011">
    <property type="entry name" value="PROTEIN_KINASE_DOM"/>
    <property type="match status" value="1"/>
</dbReference>
<gene>
    <name evidence="4" type="ORF">LCPAC103_00110</name>
</gene>
<reference evidence="4" key="1">
    <citation type="journal article" date="2019" name="MBio">
        <title>Virus Genomes from Deep Sea Sediments Expand the Ocean Megavirome and Support Independent Origins of Viral Gigantism.</title>
        <authorList>
            <person name="Backstrom D."/>
            <person name="Yutin N."/>
            <person name="Jorgensen S.L."/>
            <person name="Dharamshi J."/>
            <person name="Homa F."/>
            <person name="Zaremba-Niedwiedzka K."/>
            <person name="Spang A."/>
            <person name="Wolf Y.I."/>
            <person name="Koonin E.V."/>
            <person name="Ettema T.J."/>
        </authorList>
    </citation>
    <scope>NUCLEOTIDE SEQUENCE</scope>
</reference>
<keyword evidence="4" id="KW-0418">Kinase</keyword>
<dbReference type="InterPro" id="IPR000719">
    <property type="entry name" value="Prot_kinase_dom"/>
</dbReference>
<evidence type="ECO:0000256" key="2">
    <source>
        <dbReference type="ARBA" id="ARBA00022840"/>
    </source>
</evidence>
<keyword evidence="4" id="KW-0723">Serine/threonine-protein kinase</keyword>
<organism evidence="4">
    <name type="scientific">Pithovirus LCPAC103</name>
    <dbReference type="NCBI Taxonomy" id="2506588"/>
    <lineage>
        <taxon>Viruses</taxon>
        <taxon>Pithoviruses</taxon>
    </lineage>
</organism>
<dbReference type="SMART" id="SM00220">
    <property type="entry name" value="S_TKc"/>
    <property type="match status" value="1"/>
</dbReference>